<reference evidence="2" key="1">
    <citation type="submission" date="2021-12" db="EMBL/GenBank/DDBJ databases">
        <title>Prjna785345.</title>
        <authorList>
            <person name="Rujirawat T."/>
            <person name="Krajaejun T."/>
        </authorList>
    </citation>
    <scope>NUCLEOTIDE SEQUENCE</scope>
    <source>
        <strain evidence="2">Pi057C3</strain>
    </source>
</reference>
<gene>
    <name evidence="2" type="ORF">P43SY_003720</name>
</gene>
<accession>A0AAD5LG12</accession>
<protein>
    <recommendedName>
        <fullName evidence="4">Myotubularin-like protein</fullName>
    </recommendedName>
</protein>
<keyword evidence="3" id="KW-1185">Reference proteome</keyword>
<sequence>MDAADGGAVDGGGGVAGLLRRKSSSLKKRLVEEDSWTSVERQELDHATSYVSDSMYLVMATPASTLVVGETVLFKAHALCDRSTMGLAGVARVRSEPRATPSNGSGTLFLTNYRLLFLSFHGHSNSLGKNDQAAVQEIVEVVLNNVAELYECRVTAKNGVVMNQLEISCKNLEIVRFNFPEFFVRINKALAANQPQFAYACADISTLPDTSGWGVYDPHAEFVRLNFKTLPSGPIRELRTAPSAGSSHQIESGTREEANLKMNVWNRNEDLALEECKLLSGGFATFLQVLLGIIALSVLVVKRYHEVPRRPVTVWAFDASKQMIGAGFAHVANLLIAIMLYQYEHGHGSASSGVDQCAFYFVNFTMDTTVGSSSSDS</sequence>
<organism evidence="2 3">
    <name type="scientific">Pythium insidiosum</name>
    <name type="common">Pythiosis disease agent</name>
    <dbReference type="NCBI Taxonomy" id="114742"/>
    <lineage>
        <taxon>Eukaryota</taxon>
        <taxon>Sar</taxon>
        <taxon>Stramenopiles</taxon>
        <taxon>Oomycota</taxon>
        <taxon>Peronosporomycetes</taxon>
        <taxon>Pythiales</taxon>
        <taxon>Pythiaceae</taxon>
        <taxon>Pythium</taxon>
    </lineage>
</organism>
<feature type="transmembrane region" description="Helical" evidence="1">
    <location>
        <begin position="322"/>
        <end position="343"/>
    </location>
</feature>
<dbReference type="Proteomes" id="UP001209570">
    <property type="component" value="Unassembled WGS sequence"/>
</dbReference>
<evidence type="ECO:0000256" key="1">
    <source>
        <dbReference type="SAM" id="Phobius"/>
    </source>
</evidence>
<feature type="transmembrane region" description="Helical" evidence="1">
    <location>
        <begin position="278"/>
        <end position="301"/>
    </location>
</feature>
<dbReference type="AlphaFoldDB" id="A0AAD5LG12"/>
<dbReference type="PANTHER" id="PTHR31735:SF1">
    <property type="entry name" value="VACUOLAR MEMBRANE PROTEIN YPL162C"/>
    <property type="match status" value="1"/>
</dbReference>
<dbReference type="SUPFAM" id="SSF50729">
    <property type="entry name" value="PH domain-like"/>
    <property type="match status" value="1"/>
</dbReference>
<name>A0AAD5LG12_PYTIN</name>
<dbReference type="Gene3D" id="2.30.29.30">
    <property type="entry name" value="Pleckstrin-homology domain (PH domain)/Phosphotyrosine-binding domain (PTB)"/>
    <property type="match status" value="1"/>
</dbReference>
<dbReference type="GO" id="GO:0016020">
    <property type="term" value="C:membrane"/>
    <property type="evidence" value="ECO:0007669"/>
    <property type="project" value="TreeGrafter"/>
</dbReference>
<keyword evidence="1" id="KW-1133">Transmembrane helix</keyword>
<dbReference type="InterPro" id="IPR022127">
    <property type="entry name" value="STIMATE/YPL162C"/>
</dbReference>
<dbReference type="PANTHER" id="PTHR31735">
    <property type="entry name" value="VACUOLAR MEMBRANE PROTEIN YPL162C"/>
    <property type="match status" value="1"/>
</dbReference>
<proteinExistence type="predicted"/>
<keyword evidence="1" id="KW-0472">Membrane</keyword>
<evidence type="ECO:0008006" key="4">
    <source>
        <dbReference type="Google" id="ProtNLM"/>
    </source>
</evidence>
<dbReference type="InterPro" id="IPR011993">
    <property type="entry name" value="PH-like_dom_sf"/>
</dbReference>
<evidence type="ECO:0000313" key="2">
    <source>
        <dbReference type="EMBL" id="KAJ0396719.1"/>
    </source>
</evidence>
<keyword evidence="1" id="KW-0812">Transmembrane</keyword>
<evidence type="ECO:0000313" key="3">
    <source>
        <dbReference type="Proteomes" id="UP001209570"/>
    </source>
</evidence>
<comment type="caution">
    <text evidence="2">The sequence shown here is derived from an EMBL/GenBank/DDBJ whole genome shotgun (WGS) entry which is preliminary data.</text>
</comment>
<dbReference type="EMBL" id="JAKCXM010000282">
    <property type="protein sequence ID" value="KAJ0396719.1"/>
    <property type="molecule type" value="Genomic_DNA"/>
</dbReference>